<dbReference type="eggNOG" id="COG2198">
    <property type="taxonomic scope" value="Bacteria"/>
</dbReference>
<accession>I0GTA6</accession>
<dbReference type="PATRIC" id="fig|927704.6.peg.2366"/>
<dbReference type="KEGG" id="sri:SELR_22850"/>
<dbReference type="Pfam" id="PF01627">
    <property type="entry name" value="Hpt"/>
    <property type="match status" value="1"/>
</dbReference>
<dbReference type="EMBL" id="AP012292">
    <property type="protein sequence ID" value="BAL83993.1"/>
    <property type="molecule type" value="Genomic_DNA"/>
</dbReference>
<dbReference type="AlphaFoldDB" id="I0GTA6"/>
<dbReference type="Proteomes" id="UP000007887">
    <property type="component" value="Chromosome"/>
</dbReference>
<name>I0GTA6_SELRL</name>
<feature type="domain" description="HPt" evidence="1">
    <location>
        <begin position="46"/>
        <end position="108"/>
    </location>
</feature>
<evidence type="ECO:0000313" key="3">
    <source>
        <dbReference type="Proteomes" id="UP000007887"/>
    </source>
</evidence>
<reference evidence="2 3" key="1">
    <citation type="submission" date="2011-10" db="EMBL/GenBank/DDBJ databases">
        <title>Whole genome sequence of Selenomonas ruminantium subsp. lactilytica TAM6421.</title>
        <authorList>
            <person name="Oguchi A."/>
            <person name="Ankai A."/>
            <person name="Kaneko J."/>
            <person name="Yamada-Narita S."/>
            <person name="Fukui S."/>
            <person name="Takahashi M."/>
            <person name="Onodera T."/>
            <person name="Kojima S."/>
            <person name="Fushimi T."/>
            <person name="Abe N."/>
            <person name="Kamio Y."/>
            <person name="Yamazaki S."/>
            <person name="Fujita N."/>
        </authorList>
    </citation>
    <scope>NUCLEOTIDE SEQUENCE [LARGE SCALE GENOMIC DNA]</scope>
    <source>
        <strain evidence="3">NBRC 103574 / TAM6421</strain>
    </source>
</reference>
<dbReference type="HOGENOM" id="CLU_131453_1_0_9"/>
<dbReference type="RefSeq" id="WP_014425418.1">
    <property type="nucleotide sequence ID" value="NC_017068.1"/>
</dbReference>
<evidence type="ECO:0000313" key="2">
    <source>
        <dbReference type="EMBL" id="BAL83993.1"/>
    </source>
</evidence>
<dbReference type="SUPFAM" id="SSF47226">
    <property type="entry name" value="Histidine-containing phosphotransfer domain, HPT domain"/>
    <property type="match status" value="1"/>
</dbReference>
<sequence>MEQLEIKQILSDAGTDYNKGLERFMGNVALYHKFLLKFLDDSSFAKFKESFAASDMEQAAKSVHTLKGTAGNLSLMSLFTAADEMVQALRVGKSSQETGPLAEQVEKVYNETCEAIRKTIK</sequence>
<protein>
    <recommendedName>
        <fullName evidence="1">HPt domain-containing protein</fullName>
    </recommendedName>
</protein>
<dbReference type="OrthoDB" id="1669200at2"/>
<gene>
    <name evidence="2" type="ordered locus">SELR_22850</name>
</gene>
<dbReference type="Gene3D" id="1.20.120.160">
    <property type="entry name" value="HPT domain"/>
    <property type="match status" value="1"/>
</dbReference>
<organism evidence="2 3">
    <name type="scientific">Selenomonas ruminantium subsp. lactilytica (strain NBRC 103574 / TAM6421)</name>
    <dbReference type="NCBI Taxonomy" id="927704"/>
    <lineage>
        <taxon>Bacteria</taxon>
        <taxon>Bacillati</taxon>
        <taxon>Bacillota</taxon>
        <taxon>Negativicutes</taxon>
        <taxon>Selenomonadales</taxon>
        <taxon>Selenomonadaceae</taxon>
        <taxon>Selenomonas</taxon>
    </lineage>
</organism>
<evidence type="ECO:0000259" key="1">
    <source>
        <dbReference type="Pfam" id="PF01627"/>
    </source>
</evidence>
<dbReference type="InterPro" id="IPR008207">
    <property type="entry name" value="Sig_transdc_His_kin_Hpt_dom"/>
</dbReference>
<dbReference type="GO" id="GO:0000160">
    <property type="term" value="P:phosphorelay signal transduction system"/>
    <property type="evidence" value="ECO:0007669"/>
    <property type="project" value="InterPro"/>
</dbReference>
<proteinExistence type="predicted"/>
<dbReference type="InterPro" id="IPR036641">
    <property type="entry name" value="HPT_dom_sf"/>
</dbReference>